<dbReference type="Pfam" id="PF01370">
    <property type="entry name" value="Epimerase"/>
    <property type="match status" value="1"/>
</dbReference>
<comment type="caution">
    <text evidence="2">The sequence shown here is derived from an EMBL/GenBank/DDBJ whole genome shotgun (WGS) entry which is preliminary data.</text>
</comment>
<dbReference type="InterPro" id="IPR051783">
    <property type="entry name" value="NAD(P)-dependent_oxidoreduct"/>
</dbReference>
<evidence type="ECO:0000313" key="3">
    <source>
        <dbReference type="Proteomes" id="UP000071979"/>
    </source>
</evidence>
<name>A0A8E1S2H4_9GAMM</name>
<accession>A0A8E1S2H4</accession>
<dbReference type="InterPro" id="IPR001509">
    <property type="entry name" value="Epimerase_deHydtase"/>
</dbReference>
<proteinExistence type="predicted"/>
<evidence type="ECO:0000313" key="2">
    <source>
        <dbReference type="EMBL" id="KTS69681.1"/>
    </source>
</evidence>
<dbReference type="InterPro" id="IPR036291">
    <property type="entry name" value="NAD(P)-bd_dom_sf"/>
</dbReference>
<reference evidence="2 3" key="1">
    <citation type="journal article" date="2016" name="Front. Microbiol.">
        <title>Genomic Resource of Rice Seed Associated Bacteria.</title>
        <authorList>
            <person name="Midha S."/>
            <person name="Bansal K."/>
            <person name="Sharma S."/>
            <person name="Kumar N."/>
            <person name="Patil P.P."/>
            <person name="Chaudhry V."/>
            <person name="Patil P.B."/>
        </authorList>
    </citation>
    <scope>NUCLEOTIDE SEQUENCE [LARGE SCALE GENOMIC DNA]</scope>
    <source>
        <strain evidence="2 3">SA3</strain>
    </source>
</reference>
<dbReference type="GO" id="GO:0005737">
    <property type="term" value="C:cytoplasm"/>
    <property type="evidence" value="ECO:0007669"/>
    <property type="project" value="TreeGrafter"/>
</dbReference>
<sequence>MRIFVTGATGFIGSRVVSDLLARGHQVTGLVRSEEAAQQLNDKGATAQRGTLEDPQAWIAGIDQCDAVIHTAFDHDFSRFVENCEKDRRVIRAIGSVLQGSQRPLLITSGTGMGDDGSGQPALEQNFNPAHPNPRVASELEGNKLLESGIDLRVVRLPQVHNTERQGLISYYIALAREKGAAAYIGGGENAWCAAHVDDVAGLYVKVLEQGERGKRYHAVAEESIASRLIAETVAAGLGIPAVSLKPDQAAEHFGWFAAFARLDLRASGAWTRQQLNWQPNGPGLIADLSRVNYSTQS</sequence>
<dbReference type="AlphaFoldDB" id="A0A8E1S2H4"/>
<dbReference type="GO" id="GO:0004029">
    <property type="term" value="F:aldehyde dehydrogenase (NAD+) activity"/>
    <property type="evidence" value="ECO:0007669"/>
    <property type="project" value="TreeGrafter"/>
</dbReference>
<dbReference type="EMBL" id="LDSE01000001">
    <property type="protein sequence ID" value="KTS69681.1"/>
    <property type="molecule type" value="Genomic_DNA"/>
</dbReference>
<gene>
    <name evidence="2" type="ORF">SA3R_00175</name>
</gene>
<dbReference type="CDD" id="cd05262">
    <property type="entry name" value="SDR_a7"/>
    <property type="match status" value="1"/>
</dbReference>
<dbReference type="RefSeq" id="WP_058776357.1">
    <property type="nucleotide sequence ID" value="NZ_JBBCXI010000007.1"/>
</dbReference>
<evidence type="ECO:0000259" key="1">
    <source>
        <dbReference type="Pfam" id="PF01370"/>
    </source>
</evidence>
<dbReference type="Proteomes" id="UP000071979">
    <property type="component" value="Unassembled WGS sequence"/>
</dbReference>
<protein>
    <submittedName>
        <fullName evidence="2">NAD-dependent dehydratase</fullName>
    </submittedName>
</protein>
<dbReference type="SUPFAM" id="SSF51735">
    <property type="entry name" value="NAD(P)-binding Rossmann-fold domains"/>
    <property type="match status" value="1"/>
</dbReference>
<dbReference type="Gene3D" id="3.40.50.720">
    <property type="entry name" value="NAD(P)-binding Rossmann-like Domain"/>
    <property type="match status" value="1"/>
</dbReference>
<organism evidence="2 3">
    <name type="scientific">Pantoea dispersa</name>
    <dbReference type="NCBI Taxonomy" id="59814"/>
    <lineage>
        <taxon>Bacteria</taxon>
        <taxon>Pseudomonadati</taxon>
        <taxon>Pseudomonadota</taxon>
        <taxon>Gammaproteobacteria</taxon>
        <taxon>Enterobacterales</taxon>
        <taxon>Erwiniaceae</taxon>
        <taxon>Pantoea</taxon>
    </lineage>
</organism>
<dbReference type="PANTHER" id="PTHR48079">
    <property type="entry name" value="PROTEIN YEEZ"/>
    <property type="match status" value="1"/>
</dbReference>
<dbReference type="PANTHER" id="PTHR48079:SF6">
    <property type="entry name" value="NAD(P)-BINDING DOMAIN-CONTAINING PROTEIN-RELATED"/>
    <property type="match status" value="1"/>
</dbReference>
<feature type="domain" description="NAD-dependent epimerase/dehydratase" evidence="1">
    <location>
        <begin position="3"/>
        <end position="217"/>
    </location>
</feature>